<comment type="caution">
    <text evidence="3">The sequence shown here is derived from an EMBL/GenBank/DDBJ whole genome shotgun (WGS) entry which is preliminary data.</text>
</comment>
<dbReference type="GO" id="GO:0005524">
    <property type="term" value="F:ATP binding"/>
    <property type="evidence" value="ECO:0007669"/>
    <property type="project" value="UniProtKB-KW"/>
</dbReference>
<evidence type="ECO:0000256" key="2">
    <source>
        <dbReference type="ARBA" id="ARBA00022840"/>
    </source>
</evidence>
<dbReference type="Pfam" id="PF00012">
    <property type="entry name" value="HSP70"/>
    <property type="match status" value="1"/>
</dbReference>
<dbReference type="Gene3D" id="3.30.420.40">
    <property type="match status" value="1"/>
</dbReference>
<keyword evidence="3" id="KW-0346">Stress response</keyword>
<evidence type="ECO:0000313" key="3">
    <source>
        <dbReference type="EMBL" id="TVY82086.1"/>
    </source>
</evidence>
<dbReference type="SUPFAM" id="SSF53067">
    <property type="entry name" value="Actin-like ATPase domain"/>
    <property type="match status" value="2"/>
</dbReference>
<reference evidence="3 4" key="1">
    <citation type="submission" date="2018-05" db="EMBL/GenBank/DDBJ databases">
        <title>Genome sequencing and assembly of the regulated plant pathogen Lachnellula willkommii and related sister species for the development of diagnostic species identification markers.</title>
        <authorList>
            <person name="Giroux E."/>
            <person name="Bilodeau G."/>
        </authorList>
    </citation>
    <scope>NUCLEOTIDE SEQUENCE [LARGE SCALE GENOMIC DNA]</scope>
    <source>
        <strain evidence="3 4">CBS 268.59</strain>
    </source>
</reference>
<dbReference type="EMBL" id="QGMK01000373">
    <property type="protein sequence ID" value="TVY82086.1"/>
    <property type="molecule type" value="Genomic_DNA"/>
</dbReference>
<protein>
    <submittedName>
        <fullName evidence="3">Heat shock 70 kDa protein 12A</fullName>
    </submittedName>
</protein>
<dbReference type="AlphaFoldDB" id="A0A8T9C9T1"/>
<keyword evidence="1" id="KW-0547">Nucleotide-binding</keyword>
<organism evidence="3 4">
    <name type="scientific">Lachnellula suecica</name>
    <dbReference type="NCBI Taxonomy" id="602035"/>
    <lineage>
        <taxon>Eukaryota</taxon>
        <taxon>Fungi</taxon>
        <taxon>Dikarya</taxon>
        <taxon>Ascomycota</taxon>
        <taxon>Pezizomycotina</taxon>
        <taxon>Leotiomycetes</taxon>
        <taxon>Helotiales</taxon>
        <taxon>Lachnaceae</taxon>
        <taxon>Lachnellula</taxon>
    </lineage>
</organism>
<keyword evidence="2" id="KW-0067">ATP-binding</keyword>
<dbReference type="OrthoDB" id="2963168at2759"/>
<dbReference type="InterPro" id="IPR043129">
    <property type="entry name" value="ATPase_NBD"/>
</dbReference>
<dbReference type="GO" id="GO:0140662">
    <property type="term" value="F:ATP-dependent protein folding chaperone"/>
    <property type="evidence" value="ECO:0007669"/>
    <property type="project" value="InterPro"/>
</dbReference>
<dbReference type="PANTHER" id="PTHR14187:SF81">
    <property type="entry name" value="HSP70 FAMILY PROTEIN (AFU_ORTHOLOGUE AFUA_4G14040)"/>
    <property type="match status" value="1"/>
</dbReference>
<sequence length="597" mass="66489">MAASRHKIIVGIDYGTTFSGVSYVTTDKSDIDDITIILKWPGDRTTSWKSPTRIAYARENPQFKSNKWGFEVDPKLISYSWTKLLLDKNAEEGDRDDPALSRMAGPGMLKLPSFRDAAGVCEDYLSEVYTYVSKKLRQQLTDVIFESMPMECWITLPAIWSDEAKESTLIAAKRAGFGKKLEDEVYTIAEPEAAAIATLKEYSKSGCMNPIKTGENILICDCGGGTVDITTYTITQVSPLLSFDELCTGTGGKCGSTYIYRNLHALLSERFGQSFDDLSFSQKGPGSRLMTYFEGCKRDFGLNDDQDVQTIGPIRLDVPDSEYYEEDERLINLTHEDMKSLFDPVIAEITSLVGQQVKEVKEKKKAVIDVYLTPTHPSCLAELSDLIGQRIILVGGFAESSYLHNALEECQSAVVRGAALRGLEGTAPRVKYARRHYGINISGHFREGIDSEESATFDSISNVKLCKHRVKWLIFKGDEVVHDTIKSTGWGIEYFPGTKNVFYLNLYSSALTEAPDYYNSPRVDKVGAVKSEFPANFDYGSEVRSKYNPKEGRIIHRFSCTTQVVFGGKGSNLTFNNILDDKDGKITSTAVIKFDQG</sequence>
<dbReference type="InterPro" id="IPR013126">
    <property type="entry name" value="Hsp_70_fam"/>
</dbReference>
<gene>
    <name evidence="3" type="primary">Hspa12a_1</name>
    <name evidence="3" type="ORF">LSUE1_G004630</name>
</gene>
<keyword evidence="4" id="KW-1185">Reference proteome</keyword>
<evidence type="ECO:0000256" key="1">
    <source>
        <dbReference type="ARBA" id="ARBA00022741"/>
    </source>
</evidence>
<accession>A0A8T9C9T1</accession>
<dbReference type="CDD" id="cd10170">
    <property type="entry name" value="ASKHA_NBD_HSP70"/>
    <property type="match status" value="1"/>
</dbReference>
<dbReference type="PANTHER" id="PTHR14187">
    <property type="entry name" value="ALPHA KINASE/ELONGATION FACTOR 2 KINASE"/>
    <property type="match status" value="1"/>
</dbReference>
<name>A0A8T9C9T1_9HELO</name>
<evidence type="ECO:0000313" key="4">
    <source>
        <dbReference type="Proteomes" id="UP000469558"/>
    </source>
</evidence>
<proteinExistence type="predicted"/>
<dbReference type="Proteomes" id="UP000469558">
    <property type="component" value="Unassembled WGS sequence"/>
</dbReference>